<protein>
    <submittedName>
        <fullName evidence="1">Uncharacterized protein</fullName>
    </submittedName>
</protein>
<organism evidence="1">
    <name type="scientific">Amphimedon queenslandica</name>
    <name type="common">Sponge</name>
    <dbReference type="NCBI Taxonomy" id="400682"/>
    <lineage>
        <taxon>Eukaryota</taxon>
        <taxon>Metazoa</taxon>
        <taxon>Porifera</taxon>
        <taxon>Demospongiae</taxon>
        <taxon>Heteroscleromorpha</taxon>
        <taxon>Haplosclerida</taxon>
        <taxon>Niphatidae</taxon>
        <taxon>Amphimedon</taxon>
    </lineage>
</organism>
<accession>A0A1X7TPQ9</accession>
<reference evidence="1" key="1">
    <citation type="submission" date="2017-05" db="UniProtKB">
        <authorList>
            <consortium name="EnsemblMetazoa"/>
        </authorList>
    </citation>
    <scope>IDENTIFICATION</scope>
</reference>
<name>A0A1X7TPQ9_AMPQE</name>
<dbReference type="AlphaFoldDB" id="A0A1X7TPQ9"/>
<evidence type="ECO:0000313" key="1">
    <source>
        <dbReference type="EnsemblMetazoa" id="Aqu2.1.17059_001"/>
    </source>
</evidence>
<dbReference type="EnsemblMetazoa" id="Aqu2.1.17059_001">
    <property type="protein sequence ID" value="Aqu2.1.17059_001"/>
    <property type="gene ID" value="Aqu2.1.17059"/>
</dbReference>
<dbReference type="InParanoid" id="A0A1X7TPQ9"/>
<proteinExistence type="predicted"/>
<sequence length="54" mass="5993">MDINLLLREKDVLRLICTNAMCHHFLDASSLGDTEVINESCIQACCLSKLGHCT</sequence>